<dbReference type="GO" id="GO:0004180">
    <property type="term" value="F:carboxypeptidase activity"/>
    <property type="evidence" value="ECO:0007669"/>
    <property type="project" value="UniProtKB-ARBA"/>
</dbReference>
<feature type="active site" description="Proton donor/acceptor" evidence="7">
    <location>
        <position position="424"/>
    </location>
</feature>
<evidence type="ECO:0000256" key="4">
    <source>
        <dbReference type="ARBA" id="ARBA00022960"/>
    </source>
</evidence>
<evidence type="ECO:0000256" key="2">
    <source>
        <dbReference type="ARBA" id="ARBA00005992"/>
    </source>
</evidence>
<name>A0A9X1XGY3_9VIBR</name>
<comment type="caution">
    <text evidence="9">The sequence shown here is derived from an EMBL/GenBank/DDBJ whole genome shotgun (WGS) entry which is preliminary data.</text>
</comment>
<dbReference type="PANTHER" id="PTHR41533">
    <property type="entry name" value="L,D-TRANSPEPTIDASE HI_1667-RELATED"/>
    <property type="match status" value="1"/>
</dbReference>
<dbReference type="InterPro" id="IPR036365">
    <property type="entry name" value="PGBD-like_sf"/>
</dbReference>
<evidence type="ECO:0000256" key="6">
    <source>
        <dbReference type="ARBA" id="ARBA00023316"/>
    </source>
</evidence>
<comment type="pathway">
    <text evidence="1 7">Cell wall biogenesis; peptidoglycan biosynthesis.</text>
</comment>
<dbReference type="InterPro" id="IPR038063">
    <property type="entry name" value="Transpep_catalytic_dom"/>
</dbReference>
<dbReference type="InterPro" id="IPR052905">
    <property type="entry name" value="LD-transpeptidase_YkuD-like"/>
</dbReference>
<reference evidence="9" key="1">
    <citation type="submission" date="2021-11" db="EMBL/GenBank/DDBJ databases">
        <title>Vibrio ZSDE26 sp. nov. and Vibrio ZSDZ34 sp. nov., isolated from coastal seawater in Qingdao.</title>
        <authorList>
            <person name="Zhang P."/>
        </authorList>
    </citation>
    <scope>NUCLEOTIDE SEQUENCE</scope>
    <source>
        <strain evidence="9">ZSDE26</strain>
    </source>
</reference>
<dbReference type="InterPro" id="IPR002477">
    <property type="entry name" value="Peptidoglycan-bd-like"/>
</dbReference>
<dbReference type="InterPro" id="IPR036366">
    <property type="entry name" value="PGBDSf"/>
</dbReference>
<keyword evidence="5 7" id="KW-0573">Peptidoglycan synthesis</keyword>
<dbReference type="Proteomes" id="UP001139559">
    <property type="component" value="Unassembled WGS sequence"/>
</dbReference>
<dbReference type="AlphaFoldDB" id="A0A9X1XGY3"/>
<keyword evidence="3" id="KW-0808">Transferase</keyword>
<keyword evidence="10" id="KW-1185">Reference proteome</keyword>
<accession>A0A9X1XGY3</accession>
<evidence type="ECO:0000256" key="7">
    <source>
        <dbReference type="PROSITE-ProRule" id="PRU01373"/>
    </source>
</evidence>
<dbReference type="Gene3D" id="2.40.440.10">
    <property type="entry name" value="L,D-transpeptidase catalytic domain-like"/>
    <property type="match status" value="1"/>
</dbReference>
<dbReference type="Gene3D" id="1.10.101.10">
    <property type="entry name" value="PGBD-like superfamily/PGBD"/>
    <property type="match status" value="1"/>
</dbReference>
<evidence type="ECO:0000259" key="8">
    <source>
        <dbReference type="PROSITE" id="PS52029"/>
    </source>
</evidence>
<proteinExistence type="inferred from homology"/>
<dbReference type="GO" id="GO:0016740">
    <property type="term" value="F:transferase activity"/>
    <property type="evidence" value="ECO:0007669"/>
    <property type="project" value="UniProtKB-KW"/>
</dbReference>
<dbReference type="SUPFAM" id="SSF47090">
    <property type="entry name" value="PGBD-like"/>
    <property type="match status" value="1"/>
</dbReference>
<dbReference type="PROSITE" id="PS52029">
    <property type="entry name" value="LD_TPASE"/>
    <property type="match status" value="1"/>
</dbReference>
<dbReference type="InterPro" id="IPR045380">
    <property type="entry name" value="LD_TPept_scaffold_dom"/>
</dbReference>
<feature type="active site" description="Nucleophile" evidence="7">
    <location>
        <position position="443"/>
    </location>
</feature>
<dbReference type="PANTHER" id="PTHR41533:SF1">
    <property type="entry name" value="L,D-TRANSPEPTIDASE YCBB-RELATED"/>
    <property type="match status" value="1"/>
</dbReference>
<dbReference type="Pfam" id="PF20142">
    <property type="entry name" value="Scaffold"/>
    <property type="match status" value="1"/>
</dbReference>
<comment type="similarity">
    <text evidence="2">Belongs to the YkuD family.</text>
</comment>
<evidence type="ECO:0000256" key="5">
    <source>
        <dbReference type="ARBA" id="ARBA00022984"/>
    </source>
</evidence>
<dbReference type="SUPFAM" id="SSF141523">
    <property type="entry name" value="L,D-transpeptidase catalytic domain-like"/>
    <property type="match status" value="1"/>
</dbReference>
<sequence>MKKRVLFLLPLILLSLPSYALERFEELTWLAPDSKTHQLIHFPQLLNRIYRENDDQLIWLDVEESRKLELQLEMIKQAGFSPLFSSQLAYLEKFREQNRWFEYDLLATDTLLLYMSYAEQAPVVGESWFFNQPLSEVLPQPSKNSLNSLLIAVELHQLEELIDEYTPSNAEYRQIIASYQHLKKFEQVSLPTYHQNALKKVGDKLSHRDELIQRLNVVNVNTKGVRNDASWYDATLIEPIKEFQRIHGLKQDGIIGTQTMKWLNMKPSQRLAMLALNAERSRLWPMQRDTLILVNVPSFDMTYWYLGEEVFQSKVVVGRTTRKTPVMQANLDSLILNPTWNVPRKIMVEDILPQVLVDENYLLNNKIEIVKRWNTPSTVNPSDINWSEVNPKTFPYKMRQQSGDSNALGLYKFNTPNRRAIYLHDTPSKHLFEKDIRAFSSGCVRVENADQFANTLLQTQGLEVIDADENDHSTTQSIALKRRIPVHIIYQTVWVESGQVHYRDDVYQYDSYVQHNKKGKATEIHGKG</sequence>
<evidence type="ECO:0000256" key="1">
    <source>
        <dbReference type="ARBA" id="ARBA00004752"/>
    </source>
</evidence>
<dbReference type="Pfam" id="PF03734">
    <property type="entry name" value="YkuD"/>
    <property type="match status" value="1"/>
</dbReference>
<feature type="domain" description="L,D-TPase catalytic" evidence="8">
    <location>
        <begin position="290"/>
        <end position="467"/>
    </location>
</feature>
<protein>
    <submittedName>
        <fullName evidence="9">L,D-transpeptidase family protein</fullName>
    </submittedName>
</protein>
<dbReference type="GO" id="GO:0009252">
    <property type="term" value="P:peptidoglycan biosynthetic process"/>
    <property type="evidence" value="ECO:0007669"/>
    <property type="project" value="UniProtKB-KW"/>
</dbReference>
<dbReference type="GO" id="GO:0008360">
    <property type="term" value="P:regulation of cell shape"/>
    <property type="evidence" value="ECO:0007669"/>
    <property type="project" value="UniProtKB-UniRule"/>
</dbReference>
<dbReference type="EMBL" id="JAJHVV010000001">
    <property type="protein sequence ID" value="MCK6261810.1"/>
    <property type="molecule type" value="Genomic_DNA"/>
</dbReference>
<evidence type="ECO:0000313" key="10">
    <source>
        <dbReference type="Proteomes" id="UP001139559"/>
    </source>
</evidence>
<dbReference type="RefSeq" id="WP_248006932.1">
    <property type="nucleotide sequence ID" value="NZ_JAJHVV010000001.1"/>
</dbReference>
<dbReference type="InterPro" id="IPR005490">
    <property type="entry name" value="LD_TPept_cat_dom"/>
</dbReference>
<dbReference type="GO" id="GO:0071555">
    <property type="term" value="P:cell wall organization"/>
    <property type="evidence" value="ECO:0007669"/>
    <property type="project" value="UniProtKB-UniRule"/>
</dbReference>
<evidence type="ECO:0000256" key="3">
    <source>
        <dbReference type="ARBA" id="ARBA00022679"/>
    </source>
</evidence>
<gene>
    <name evidence="9" type="ORF">KP803_00820</name>
</gene>
<keyword evidence="4 7" id="KW-0133">Cell shape</keyword>
<evidence type="ECO:0000313" key="9">
    <source>
        <dbReference type="EMBL" id="MCK6261810.1"/>
    </source>
</evidence>
<dbReference type="Pfam" id="PF01471">
    <property type="entry name" value="PG_binding_1"/>
    <property type="match status" value="1"/>
</dbReference>
<organism evidence="9 10">
    <name type="scientific">Vibrio amylolyticus</name>
    <dbReference type="NCBI Taxonomy" id="2847292"/>
    <lineage>
        <taxon>Bacteria</taxon>
        <taxon>Pseudomonadati</taxon>
        <taxon>Pseudomonadota</taxon>
        <taxon>Gammaproteobacteria</taxon>
        <taxon>Vibrionales</taxon>
        <taxon>Vibrionaceae</taxon>
        <taxon>Vibrio</taxon>
    </lineage>
</organism>
<dbReference type="CDD" id="cd16913">
    <property type="entry name" value="YkuD_like"/>
    <property type="match status" value="1"/>
</dbReference>
<keyword evidence="6 7" id="KW-0961">Cell wall biogenesis/degradation</keyword>